<keyword evidence="3" id="KW-1185">Reference proteome</keyword>
<keyword evidence="1" id="KW-1133">Transmembrane helix</keyword>
<proteinExistence type="predicted"/>
<dbReference type="InterPro" id="IPR018750">
    <property type="entry name" value="DUF2306_membrane"/>
</dbReference>
<evidence type="ECO:0000256" key="1">
    <source>
        <dbReference type="SAM" id="Phobius"/>
    </source>
</evidence>
<dbReference type="Proteomes" id="UP000237839">
    <property type="component" value="Unassembled WGS sequence"/>
</dbReference>
<dbReference type="AlphaFoldDB" id="A0A2S9H2A6"/>
<dbReference type="Pfam" id="PF10067">
    <property type="entry name" value="DUF2306"/>
    <property type="match status" value="1"/>
</dbReference>
<gene>
    <name evidence="2" type="ORF">S2091_1287</name>
</gene>
<name>A0A2S9H2A6_9BURK</name>
<evidence type="ECO:0000313" key="2">
    <source>
        <dbReference type="EMBL" id="PRC94114.1"/>
    </source>
</evidence>
<accession>A0A2S9H2A6</accession>
<evidence type="ECO:0000313" key="3">
    <source>
        <dbReference type="Proteomes" id="UP000237839"/>
    </source>
</evidence>
<feature type="transmembrane region" description="Helical" evidence="1">
    <location>
        <begin position="148"/>
        <end position="168"/>
    </location>
</feature>
<keyword evidence="1" id="KW-0472">Membrane</keyword>
<dbReference type="EMBL" id="PUGF01000004">
    <property type="protein sequence ID" value="PRC94114.1"/>
    <property type="molecule type" value="Genomic_DNA"/>
</dbReference>
<protein>
    <submittedName>
        <fullName evidence="2">Putative membrane protein (DUF2306)</fullName>
    </submittedName>
</protein>
<comment type="caution">
    <text evidence="2">The sequence shown here is derived from an EMBL/GenBank/DDBJ whole genome shotgun (WGS) entry which is preliminary data.</text>
</comment>
<feature type="transmembrane region" description="Helical" evidence="1">
    <location>
        <begin position="174"/>
        <end position="196"/>
    </location>
</feature>
<feature type="transmembrane region" description="Helical" evidence="1">
    <location>
        <begin position="85"/>
        <end position="108"/>
    </location>
</feature>
<feature type="transmembrane region" description="Helical" evidence="1">
    <location>
        <begin position="114"/>
        <end position="132"/>
    </location>
</feature>
<reference evidence="2 3" key="1">
    <citation type="submission" date="2018-02" db="EMBL/GenBank/DDBJ databases">
        <title>Solimicrobium silvestre gen. nov., sp. nov., isolated from alpine forest soil.</title>
        <authorList>
            <person name="Margesin R."/>
            <person name="Albuquerque L."/>
            <person name="Zhang D.-C."/>
            <person name="Froufe H.J.C."/>
            <person name="Severino R."/>
            <person name="Roxo I."/>
            <person name="Egas C."/>
            <person name="Da Costa M.S."/>
        </authorList>
    </citation>
    <scope>NUCLEOTIDE SEQUENCE [LARGE SCALE GENOMIC DNA]</scope>
    <source>
        <strain evidence="2 3">S20-91</strain>
    </source>
</reference>
<feature type="transmembrane region" description="Helical" evidence="1">
    <location>
        <begin position="46"/>
        <end position="65"/>
    </location>
</feature>
<organism evidence="2 3">
    <name type="scientific">Solimicrobium silvestre</name>
    <dbReference type="NCBI Taxonomy" id="2099400"/>
    <lineage>
        <taxon>Bacteria</taxon>
        <taxon>Pseudomonadati</taxon>
        <taxon>Pseudomonadota</taxon>
        <taxon>Betaproteobacteria</taxon>
        <taxon>Burkholderiales</taxon>
        <taxon>Oxalobacteraceae</taxon>
        <taxon>Solimicrobium</taxon>
    </lineage>
</organism>
<sequence length="209" mass="23438">MKLMLRKSLWSLMLLLAVGVAAYTIHLLFWSTHVPPFLRERLASHAPSLYFHLLGGSAAIVLGALQMNMRLRKKFTAFHRWTGRVYLLAVLMSGTAGLEMSVVATGGWVAKSGFATMALLWLATGLLAYLAIRKGDIAAHRNWMMRNYSLTLAAITLRVYLGITFGLLQMDFMQVYPIISWACWVPNLLFAQWFFVNPIPRSSISNAVS</sequence>
<keyword evidence="1" id="KW-0812">Transmembrane</keyword>